<comment type="subcellular location">
    <subcellularLocation>
        <location evidence="1">Membrane</location>
        <topology evidence="1">Multi-pass membrane protein</topology>
    </subcellularLocation>
</comment>
<dbReference type="SUPFAM" id="SSF52540">
    <property type="entry name" value="P-loop containing nucleoside triphosphate hydrolases"/>
    <property type="match status" value="2"/>
</dbReference>
<dbReference type="FunFam" id="3.40.50.300:FF:000054">
    <property type="entry name" value="ABC multidrug transporter atrF"/>
    <property type="match status" value="1"/>
</dbReference>
<dbReference type="InterPro" id="IPR027417">
    <property type="entry name" value="P-loop_NTPase"/>
</dbReference>
<dbReference type="CDD" id="cd03233">
    <property type="entry name" value="ABCG_PDR_domain1"/>
    <property type="match status" value="1"/>
</dbReference>
<evidence type="ECO:0000256" key="2">
    <source>
        <dbReference type="ARBA" id="ARBA00022448"/>
    </source>
</evidence>
<keyword evidence="7 10" id="KW-1133">Transmembrane helix</keyword>
<evidence type="ECO:0000256" key="10">
    <source>
        <dbReference type="SAM" id="Phobius"/>
    </source>
</evidence>
<feature type="transmembrane region" description="Helical" evidence="10">
    <location>
        <begin position="544"/>
        <end position="565"/>
    </location>
</feature>
<evidence type="ECO:0000256" key="3">
    <source>
        <dbReference type="ARBA" id="ARBA00022692"/>
    </source>
</evidence>
<protein>
    <submittedName>
        <fullName evidence="12">Pleiotropic ABC efflux transporter</fullName>
    </submittedName>
</protein>
<evidence type="ECO:0000256" key="7">
    <source>
        <dbReference type="ARBA" id="ARBA00022989"/>
    </source>
</evidence>
<dbReference type="InterPro" id="IPR005285">
    <property type="entry name" value="Drug-R_PDR/CDR"/>
</dbReference>
<dbReference type="GO" id="GO:0016020">
    <property type="term" value="C:membrane"/>
    <property type="evidence" value="ECO:0007669"/>
    <property type="project" value="UniProtKB-SubCell"/>
</dbReference>
<dbReference type="GO" id="GO:0140359">
    <property type="term" value="F:ABC-type transporter activity"/>
    <property type="evidence" value="ECO:0007669"/>
    <property type="project" value="InterPro"/>
</dbReference>
<dbReference type="InterPro" id="IPR029481">
    <property type="entry name" value="ABC_trans_N"/>
</dbReference>
<dbReference type="GO" id="GO:1990961">
    <property type="term" value="P:xenobiotic detoxification by transmembrane export across the plasma membrane"/>
    <property type="evidence" value="ECO:0007669"/>
    <property type="project" value="InterPro"/>
</dbReference>
<sequence>MSEESDKQDNSSLNTSNSREPSHYEGFTPEVRDNIRSLARSMTRDSQNASNDHELSLVRTLSRLSSQGGPPVNPILDDVIDPRLDPNSDSFSSEFWIKNMRKMTYSDPDYFKPSSLSVIYKDLRCYGHAVGSDYQPTFGNSPLKGLTQAFRKFDKGYQKSNEFDILKSMDGIVPTGKLTVVLGRPGAGCSTFLKTIASQTYGFHVGEESIISYDGLTPQEIERHFRGDVVYCAETENHFPQMTVGDTLTLAAKMRTPQNRPKGVTREMYAKHMADVAMATFGLSHTRYTKVGNDFIRGVSGGERKRVSIAEVYLSQANVQCWDNSTRGLDSATALEFVRALKTNARIANATPIVAIYQCSQDAYDLFDNVILLYEGYQIYSGDARAAKEFFINMGYHCPARQTTADFLTSLTNPKEREVRKGFEDKVPRTPIEFYNYWQNSPENKATVKKIDEILQSDNHENKREEFYAHHNARQSKKSRPHSAFTISFGMQVKYIMERNLLRFRGDPSVPLFVVGGNTFISIVISTMFLSLAPTTDKFYSRTAVLFFAVLFNAFSSLLEVFSLYEARAIVEKHKKYALYHPSADALASIMTELPTKICNCICFNLILYFIVHLRREPGYFFFYMLMNFTATLAMSHLFRTIGAATKSLSQAMTPASILLLALTIFTGFVIPPKKMHGWCRWINYIDPVAYAFEALVSNEFHNRNFRCSAYVPSGPGYENIGKFNRICSVVGAVVGEDTVNGDRYIGLSFDYHNKHKWRNWGIVVAYVIFFLFTYIILVEFNKGAMQKGEILVFQRSAIKKHKKLARDLEEGNTEKPRPEDDFDDEKESDNDNKLPKSTNTFHWRDITYSVKVKNEKRILLDKIDGWVKPGELTALMGASGAGKTTLLNCLSDRLTSGVIETGTRMVNGRHLDSSFQRSIGYVQQQDLHLSTSTVREALRFSAYLRQASSVTKAEKEAYVEYIIDLLEMRKYADAVVGVPGEGLNVEQRKRLTIGVELAARPRLLVFLDEPTSGLDSQTAWSICKLIRKLADHGQAILCTIHQPSAMLIKEFDRLLFLQKGGQTIYFGKLGEGCNTLINYFEKYGAPKCPPEANPVEWMLEVIGAAPGSHANQDYYQVWLKSTEYQEVQRELDEMERELPNIPESDDPERFKSYAAGYLLQYWLVLHRVLQQYWRTPQYTYSKVILAISSALFNGFTFFKAKKTEQGLQNQMFSVFMFLVVIMTLIQQYLPHYVAQRSLYEVRERPSKTFSWLAFITAQITSEVPWNIFCGTLAFFCWYYPAGLYNNATPTDTVHERGATMWFIIVIFFIYTSTLAQLCISFFELADNAANLATLMFTVCLNFSGVLVTYKKMPKFWRFLYRFNPFTYLISSMLTVSLANSAVTCAKEELLNIRPTGNLTCGEYMKDYMSRAGGYLLDESATGNCKYCTMASTNAFLKSIDAKYKLRWRDIGIFIGFLIFNVVMTVIFYWVFRVPKHSRMKS</sequence>
<keyword evidence="5" id="KW-0547">Nucleotide-binding</keyword>
<feature type="transmembrane region" description="Helical" evidence="10">
    <location>
        <begin position="594"/>
        <end position="612"/>
    </location>
</feature>
<feature type="compositionally biased region" description="Polar residues" evidence="9">
    <location>
        <begin position="10"/>
        <end position="19"/>
    </location>
</feature>
<gene>
    <name evidence="12" type="ORF">A9F13_01g06347</name>
</gene>
<dbReference type="CDD" id="cd03232">
    <property type="entry name" value="ABCG_PDR_domain2"/>
    <property type="match status" value="1"/>
</dbReference>
<feature type="transmembrane region" description="Helical" evidence="10">
    <location>
        <begin position="1329"/>
        <end position="1350"/>
    </location>
</feature>
<evidence type="ECO:0000256" key="4">
    <source>
        <dbReference type="ARBA" id="ARBA00022737"/>
    </source>
</evidence>
<keyword evidence="4" id="KW-0677">Repeat</keyword>
<feature type="region of interest" description="Disordered" evidence="9">
    <location>
        <begin position="805"/>
        <end position="837"/>
    </location>
</feature>
<dbReference type="PANTHER" id="PTHR19241">
    <property type="entry name" value="ATP-BINDING CASSETTE TRANSPORTER"/>
    <property type="match status" value="1"/>
</dbReference>
<proteinExistence type="predicted"/>
<dbReference type="GO" id="GO:0005524">
    <property type="term" value="F:ATP binding"/>
    <property type="evidence" value="ECO:0007669"/>
    <property type="project" value="UniProtKB-KW"/>
</dbReference>
<keyword evidence="6" id="KW-0067">ATP-binding</keyword>
<feature type="transmembrane region" description="Helical" evidence="10">
    <location>
        <begin position="652"/>
        <end position="671"/>
    </location>
</feature>
<accession>A0AA91T4M6</accession>
<feature type="region of interest" description="Disordered" evidence="9">
    <location>
        <begin position="1"/>
        <end position="54"/>
    </location>
</feature>
<evidence type="ECO:0000256" key="1">
    <source>
        <dbReference type="ARBA" id="ARBA00004141"/>
    </source>
</evidence>
<feature type="compositionally biased region" description="Basic and acidic residues" evidence="9">
    <location>
        <begin position="806"/>
        <end position="820"/>
    </location>
</feature>
<dbReference type="GO" id="GO:0016887">
    <property type="term" value="F:ATP hydrolysis activity"/>
    <property type="evidence" value="ECO:0007669"/>
    <property type="project" value="InterPro"/>
</dbReference>
<reference evidence="12 13" key="1">
    <citation type="submission" date="2017-04" db="EMBL/GenBank/DDBJ databases">
        <title>Draft genome of the yeast Clavispora lusitaniae type strain CBS 6936.</title>
        <authorList>
            <person name="Durrens P."/>
            <person name="Klopp C."/>
            <person name="Biteau N."/>
            <person name="Fitton-Ouhabi V."/>
            <person name="Dementhon K."/>
            <person name="Accoceberry I."/>
            <person name="Sherman D.J."/>
            <person name="Noel T."/>
        </authorList>
    </citation>
    <scope>NUCLEOTIDE SEQUENCE [LARGE SCALE GENOMIC DNA]</scope>
    <source>
        <strain evidence="12 13">CBS 6936</strain>
    </source>
</reference>
<feature type="transmembrane region" description="Helical" evidence="10">
    <location>
        <begin position="1451"/>
        <end position="1472"/>
    </location>
</feature>
<feature type="transmembrane region" description="Helical" evidence="10">
    <location>
        <begin position="1250"/>
        <end position="1280"/>
    </location>
</feature>
<dbReference type="InterPro" id="IPR010929">
    <property type="entry name" value="PDR_CDR_ABC"/>
</dbReference>
<feature type="transmembrane region" description="Helical" evidence="10">
    <location>
        <begin position="758"/>
        <end position="778"/>
    </location>
</feature>
<dbReference type="Pfam" id="PF00005">
    <property type="entry name" value="ABC_tran"/>
    <property type="match status" value="2"/>
</dbReference>
<feature type="domain" description="ABC transporter" evidence="11">
    <location>
        <begin position="150"/>
        <end position="400"/>
    </location>
</feature>
<dbReference type="Gene3D" id="3.40.50.300">
    <property type="entry name" value="P-loop containing nucleotide triphosphate hydrolases"/>
    <property type="match status" value="2"/>
</dbReference>
<evidence type="ECO:0000256" key="6">
    <source>
        <dbReference type="ARBA" id="ARBA00022840"/>
    </source>
</evidence>
<evidence type="ECO:0000313" key="12">
    <source>
        <dbReference type="EMBL" id="OVF11165.1"/>
    </source>
</evidence>
<dbReference type="EMBL" id="LYUB02000001">
    <property type="protein sequence ID" value="OVF11165.1"/>
    <property type="molecule type" value="Genomic_DNA"/>
</dbReference>
<dbReference type="Proteomes" id="UP000195602">
    <property type="component" value="Unassembled WGS sequence"/>
</dbReference>
<name>A0AA91T4M6_CLALS</name>
<dbReference type="PROSITE" id="PS50893">
    <property type="entry name" value="ABC_TRANSPORTER_2"/>
    <property type="match status" value="2"/>
</dbReference>
<evidence type="ECO:0000259" key="11">
    <source>
        <dbReference type="PROSITE" id="PS50893"/>
    </source>
</evidence>
<organism evidence="12 13">
    <name type="scientific">Clavispora lusitaniae</name>
    <name type="common">Candida lusitaniae</name>
    <dbReference type="NCBI Taxonomy" id="36911"/>
    <lineage>
        <taxon>Eukaryota</taxon>
        <taxon>Fungi</taxon>
        <taxon>Dikarya</taxon>
        <taxon>Ascomycota</taxon>
        <taxon>Saccharomycotina</taxon>
        <taxon>Pichiomycetes</taxon>
        <taxon>Metschnikowiaceae</taxon>
        <taxon>Clavispora</taxon>
    </lineage>
</organism>
<dbReference type="Pfam" id="PF01061">
    <property type="entry name" value="ABC2_membrane"/>
    <property type="match status" value="2"/>
</dbReference>
<dbReference type="InterPro" id="IPR034001">
    <property type="entry name" value="ABCG_PDR_1"/>
</dbReference>
<comment type="caution">
    <text evidence="12">The sequence shown here is derived from an EMBL/GenBank/DDBJ whole genome shotgun (WGS) entry which is preliminary data.</text>
</comment>
<feature type="transmembrane region" description="Helical" evidence="10">
    <location>
        <begin position="1211"/>
        <end position="1230"/>
    </location>
</feature>
<dbReference type="Pfam" id="PF06422">
    <property type="entry name" value="PDR_CDR"/>
    <property type="match status" value="1"/>
</dbReference>
<dbReference type="InterPro" id="IPR013525">
    <property type="entry name" value="ABC2_TM"/>
</dbReference>
<keyword evidence="3 10" id="KW-0812">Transmembrane</keyword>
<dbReference type="InterPro" id="IPR017871">
    <property type="entry name" value="ABC_transporter-like_CS"/>
</dbReference>
<dbReference type="SMART" id="SM00382">
    <property type="entry name" value="AAA"/>
    <property type="match status" value="2"/>
</dbReference>
<feature type="domain" description="ABC transporter" evidence="11">
    <location>
        <begin position="842"/>
        <end position="1086"/>
    </location>
</feature>
<dbReference type="InterPro" id="IPR034003">
    <property type="entry name" value="ABCG_PDR_2"/>
</dbReference>
<evidence type="ECO:0000256" key="5">
    <source>
        <dbReference type="ARBA" id="ARBA00022741"/>
    </source>
</evidence>
<dbReference type="Pfam" id="PF14510">
    <property type="entry name" value="ABC_trans_N"/>
    <property type="match status" value="1"/>
</dbReference>
<feature type="transmembrane region" description="Helical" evidence="10">
    <location>
        <begin position="619"/>
        <end position="640"/>
    </location>
</feature>
<feature type="transmembrane region" description="Helical" evidence="10">
    <location>
        <begin position="1301"/>
        <end position="1323"/>
    </location>
</feature>
<dbReference type="NCBIfam" id="TIGR00956">
    <property type="entry name" value="3a01205"/>
    <property type="match status" value="1"/>
</dbReference>
<evidence type="ECO:0000256" key="9">
    <source>
        <dbReference type="SAM" id="MobiDB-lite"/>
    </source>
</evidence>
<keyword evidence="8 10" id="KW-0472">Membrane</keyword>
<feature type="transmembrane region" description="Helical" evidence="10">
    <location>
        <begin position="510"/>
        <end position="532"/>
    </location>
</feature>
<dbReference type="InterPro" id="IPR003593">
    <property type="entry name" value="AAA+_ATPase"/>
</dbReference>
<evidence type="ECO:0000256" key="8">
    <source>
        <dbReference type="ARBA" id="ARBA00023136"/>
    </source>
</evidence>
<keyword evidence="2" id="KW-0813">Transport</keyword>
<dbReference type="InterPro" id="IPR003439">
    <property type="entry name" value="ABC_transporter-like_ATP-bd"/>
</dbReference>
<dbReference type="PROSITE" id="PS00211">
    <property type="entry name" value="ABC_TRANSPORTER_1"/>
    <property type="match status" value="1"/>
</dbReference>
<dbReference type="KEGG" id="clus:A9F13_01g06347"/>
<evidence type="ECO:0000313" key="13">
    <source>
        <dbReference type="Proteomes" id="UP000195602"/>
    </source>
</evidence>